<gene>
    <name evidence="6" type="primary">yurY</name>
    <name evidence="6" type="ORF">NCTC13645_01725</name>
</gene>
<reference evidence="6 7" key="1">
    <citation type="submission" date="2018-06" db="EMBL/GenBank/DDBJ databases">
        <authorList>
            <consortium name="Pathogen Informatics"/>
            <person name="Doyle S."/>
        </authorList>
    </citation>
    <scope>NUCLEOTIDE SEQUENCE [LARGE SCALE GENOMIC DNA]</scope>
    <source>
        <strain evidence="6 7">NCTC13645</strain>
    </source>
</reference>
<protein>
    <submittedName>
        <fullName evidence="6">Vegetative protein 296</fullName>
    </submittedName>
</protein>
<evidence type="ECO:0000256" key="1">
    <source>
        <dbReference type="ARBA" id="ARBA00005417"/>
    </source>
</evidence>
<organism evidence="6 7">
    <name type="scientific">Weissella viridescens</name>
    <name type="common">Lactobacillus viridescens</name>
    <dbReference type="NCBI Taxonomy" id="1629"/>
    <lineage>
        <taxon>Bacteria</taxon>
        <taxon>Bacillati</taxon>
        <taxon>Bacillota</taxon>
        <taxon>Bacilli</taxon>
        <taxon>Lactobacillales</taxon>
        <taxon>Lactobacillaceae</taxon>
        <taxon>Weissella</taxon>
    </lineage>
</organism>
<dbReference type="GO" id="GO:0016887">
    <property type="term" value="F:ATP hydrolysis activity"/>
    <property type="evidence" value="ECO:0007669"/>
    <property type="project" value="InterPro"/>
</dbReference>
<sequence length="133" mass="14433">MHLLKTLQIEYGKTIIVADHDFSGYTTLVDEVYQLSNHQLTQTDASVLNACITANPFFPAPSRNNLSPLALIDVRIDMAGRNLLQSANFALPAGQLGLLSGVNGSGKSTLFAAITHQRSYQGTITWQGQDSQK</sequence>
<dbReference type="Pfam" id="PF00005">
    <property type="entry name" value="ABC_tran"/>
    <property type="match status" value="1"/>
</dbReference>
<dbReference type="AlphaFoldDB" id="A0A380P3M5"/>
<dbReference type="GO" id="GO:0043190">
    <property type="term" value="C:ATP-binding cassette (ABC) transporter complex"/>
    <property type="evidence" value="ECO:0007669"/>
    <property type="project" value="TreeGrafter"/>
</dbReference>
<evidence type="ECO:0000256" key="3">
    <source>
        <dbReference type="ARBA" id="ARBA00022741"/>
    </source>
</evidence>
<dbReference type="SUPFAM" id="SSF52540">
    <property type="entry name" value="P-loop containing nucleoside triphosphate hydrolases"/>
    <property type="match status" value="1"/>
</dbReference>
<dbReference type="PANTHER" id="PTHR43553">
    <property type="entry name" value="HEAVY METAL TRANSPORTER"/>
    <property type="match status" value="1"/>
</dbReference>
<feature type="domain" description="ABC transporter" evidence="5">
    <location>
        <begin position="84"/>
        <end position="132"/>
    </location>
</feature>
<evidence type="ECO:0000313" key="7">
    <source>
        <dbReference type="Proteomes" id="UP000254621"/>
    </source>
</evidence>
<dbReference type="EMBL" id="UHIV01000004">
    <property type="protein sequence ID" value="SUP59468.1"/>
    <property type="molecule type" value="Genomic_DNA"/>
</dbReference>
<proteinExistence type="inferred from homology"/>
<dbReference type="InterPro" id="IPR027417">
    <property type="entry name" value="P-loop_NTPase"/>
</dbReference>
<accession>A0A380P3M5</accession>
<dbReference type="PANTHER" id="PTHR43553:SF24">
    <property type="entry name" value="ENERGY-COUPLING FACTOR TRANSPORTER ATP-BINDING PROTEIN ECFA1"/>
    <property type="match status" value="1"/>
</dbReference>
<evidence type="ECO:0000259" key="5">
    <source>
        <dbReference type="Pfam" id="PF00005"/>
    </source>
</evidence>
<comment type="similarity">
    <text evidence="1">Belongs to the ABC transporter superfamily.</text>
</comment>
<keyword evidence="3" id="KW-0547">Nucleotide-binding</keyword>
<evidence type="ECO:0000256" key="2">
    <source>
        <dbReference type="ARBA" id="ARBA00022448"/>
    </source>
</evidence>
<dbReference type="GO" id="GO:0005524">
    <property type="term" value="F:ATP binding"/>
    <property type="evidence" value="ECO:0007669"/>
    <property type="project" value="UniProtKB-KW"/>
</dbReference>
<keyword evidence="4" id="KW-0067">ATP-binding</keyword>
<dbReference type="Proteomes" id="UP000254621">
    <property type="component" value="Unassembled WGS sequence"/>
</dbReference>
<keyword evidence="2" id="KW-0813">Transport</keyword>
<evidence type="ECO:0000313" key="6">
    <source>
        <dbReference type="EMBL" id="SUP59468.1"/>
    </source>
</evidence>
<dbReference type="InterPro" id="IPR003439">
    <property type="entry name" value="ABC_transporter-like_ATP-bd"/>
</dbReference>
<name>A0A380P3M5_WEIVI</name>
<dbReference type="CDD" id="cd00267">
    <property type="entry name" value="ABC_ATPase"/>
    <property type="match status" value="1"/>
</dbReference>
<dbReference type="Gene3D" id="3.40.50.300">
    <property type="entry name" value="P-loop containing nucleotide triphosphate hydrolases"/>
    <property type="match status" value="1"/>
</dbReference>
<evidence type="ECO:0000256" key="4">
    <source>
        <dbReference type="ARBA" id="ARBA00022840"/>
    </source>
</evidence>
<dbReference type="GO" id="GO:0042626">
    <property type="term" value="F:ATPase-coupled transmembrane transporter activity"/>
    <property type="evidence" value="ECO:0007669"/>
    <property type="project" value="TreeGrafter"/>
</dbReference>
<dbReference type="InterPro" id="IPR050095">
    <property type="entry name" value="ECF_ABC_transporter_ATP-bd"/>
</dbReference>